<evidence type="ECO:0000256" key="3">
    <source>
        <dbReference type="ARBA" id="ARBA00022692"/>
    </source>
</evidence>
<dbReference type="PANTHER" id="PTHR24075:SF5">
    <property type="entry name" value="U5 SMALL NUCLEAR RIBONUCLEOPROTEIN 200 KDA HELICASE"/>
    <property type="match status" value="1"/>
</dbReference>
<dbReference type="InParanoid" id="B0E0U3"/>
<comment type="subcellular location">
    <subcellularLocation>
        <location evidence="2">Endoplasmic reticulum</location>
    </subcellularLocation>
    <subcellularLocation>
        <location evidence="1">Membrane</location>
        <topology evidence="1">Multi-pass membrane protein</topology>
    </subcellularLocation>
</comment>
<evidence type="ECO:0000259" key="10">
    <source>
        <dbReference type="SMART" id="SM00973"/>
    </source>
</evidence>
<name>B0E0U3_LACBS</name>
<evidence type="ECO:0000256" key="2">
    <source>
        <dbReference type="ARBA" id="ARBA00004240"/>
    </source>
</evidence>
<dbReference type="SUPFAM" id="SSF158702">
    <property type="entry name" value="Sec63 N-terminal domain-like"/>
    <property type="match status" value="1"/>
</dbReference>
<dbReference type="SUPFAM" id="SSF81296">
    <property type="entry name" value="E set domains"/>
    <property type="match status" value="1"/>
</dbReference>
<dbReference type="GO" id="GO:0016020">
    <property type="term" value="C:membrane"/>
    <property type="evidence" value="ECO:0007669"/>
    <property type="project" value="UniProtKB-SubCell"/>
</dbReference>
<evidence type="ECO:0000313" key="11">
    <source>
        <dbReference type="EMBL" id="EDQ99587.1"/>
    </source>
</evidence>
<feature type="domain" description="SEC63" evidence="10">
    <location>
        <begin position="49"/>
        <end position="362"/>
    </location>
</feature>
<dbReference type="FunFam" id="1.10.3380.10:FF:000002">
    <property type="entry name" value="Activating signal cointegrator 1 complex subunit 3"/>
    <property type="match status" value="1"/>
</dbReference>
<dbReference type="GO" id="GO:0003723">
    <property type="term" value="F:RNA binding"/>
    <property type="evidence" value="ECO:0007669"/>
    <property type="project" value="TreeGrafter"/>
</dbReference>
<dbReference type="Pfam" id="PF02889">
    <property type="entry name" value="Sec63"/>
    <property type="match status" value="1"/>
</dbReference>
<keyword evidence="4" id="KW-0378">Hydrolase</keyword>
<evidence type="ECO:0000256" key="9">
    <source>
        <dbReference type="ARBA" id="ARBA00023186"/>
    </source>
</evidence>
<evidence type="ECO:0000313" key="12">
    <source>
        <dbReference type="Proteomes" id="UP000001194"/>
    </source>
</evidence>
<dbReference type="GO" id="GO:0000388">
    <property type="term" value="P:spliceosome conformational change to release U4 (or U4atac) and U1 (or U11)"/>
    <property type="evidence" value="ECO:0007669"/>
    <property type="project" value="TreeGrafter"/>
</dbReference>
<dbReference type="GeneID" id="6085430"/>
<proteinExistence type="predicted"/>
<evidence type="ECO:0000256" key="8">
    <source>
        <dbReference type="ARBA" id="ARBA00023136"/>
    </source>
</evidence>
<keyword evidence="5" id="KW-0347">Helicase</keyword>
<dbReference type="Gene3D" id="1.10.150.20">
    <property type="entry name" value="5' to 3' exonuclease, C-terminal subdomain"/>
    <property type="match status" value="1"/>
</dbReference>
<dbReference type="Gene3D" id="1.10.3380.10">
    <property type="entry name" value="Sec63 N-terminal domain-like domain"/>
    <property type="match status" value="1"/>
</dbReference>
<dbReference type="Gene3D" id="2.60.40.150">
    <property type="entry name" value="C2 domain"/>
    <property type="match status" value="1"/>
</dbReference>
<dbReference type="AlphaFoldDB" id="B0E0U3"/>
<accession>B0E0U3</accession>
<dbReference type="SMART" id="SM00973">
    <property type="entry name" value="Sec63"/>
    <property type="match status" value="1"/>
</dbReference>
<dbReference type="FunFam" id="1.10.150.20:FF:000013">
    <property type="entry name" value="U5 small nuclear ribonucleoprotein kDa helicase"/>
    <property type="match status" value="1"/>
</dbReference>
<dbReference type="Proteomes" id="UP000001194">
    <property type="component" value="Unassembled WGS sequence"/>
</dbReference>
<evidence type="ECO:0000256" key="1">
    <source>
        <dbReference type="ARBA" id="ARBA00004141"/>
    </source>
</evidence>
<dbReference type="InterPro" id="IPR035892">
    <property type="entry name" value="C2_domain_sf"/>
</dbReference>
<keyword evidence="8" id="KW-0472">Membrane</keyword>
<protein>
    <submittedName>
        <fullName evidence="11">Predicted protein</fullName>
    </submittedName>
</protein>
<keyword evidence="9" id="KW-0143">Chaperone</keyword>
<dbReference type="Gene3D" id="1.10.10.10">
    <property type="entry name" value="Winged helix-like DNA-binding domain superfamily/Winged helix DNA-binding domain"/>
    <property type="match status" value="1"/>
</dbReference>
<dbReference type="InterPro" id="IPR014756">
    <property type="entry name" value="Ig_E-set"/>
</dbReference>
<keyword evidence="5" id="KW-0547">Nucleotide-binding</keyword>
<sequence>MTQNPNYYNLHNVSHQHLSDHLSELVENTLSDLVNSKCIAIEDEMDVSALNLGMIAAYYNISYVTVEVYTLSLKERTKLKGLLEVVSSSAEFETIPIRRHEDALLRRIYDRVPVKLERADFEAPHFKTFLLLQAHFSRLQLPPDLAADQVLVLEKVLNLLSASVDVMSSSAWLSALGAMDLSQMCVQAMWETDSPLKQIPHFETEVIKRCKDAGVDSVYDIMELEDDRRNELLQMTPAQMRDVATFVNSYPTLDISHELVKGEYTAGAPIILQVSLARDADEEDDGDQNVVAPFYPLKKLANWWLVVGDPASRQLLVIKRVTVTKSLAVKLEFTLPKGTHSLKLYVICDSYVGADHDIGLEPIEVLEGEDSDSDEDMDSDEDE</sequence>
<dbReference type="InterPro" id="IPR057842">
    <property type="entry name" value="WH_MER3"/>
</dbReference>
<dbReference type="EMBL" id="DS547162">
    <property type="protein sequence ID" value="EDQ99587.1"/>
    <property type="molecule type" value="Genomic_DNA"/>
</dbReference>
<dbReference type="RefSeq" id="XP_001889811.1">
    <property type="nucleotide sequence ID" value="XM_001889776.1"/>
</dbReference>
<dbReference type="OrthoDB" id="5575at2759"/>
<dbReference type="GO" id="GO:0005681">
    <property type="term" value="C:spliceosomal complex"/>
    <property type="evidence" value="ECO:0007669"/>
    <property type="project" value="TreeGrafter"/>
</dbReference>
<dbReference type="GO" id="GO:0005783">
    <property type="term" value="C:endoplasmic reticulum"/>
    <property type="evidence" value="ECO:0007669"/>
    <property type="project" value="UniProtKB-SubCell"/>
</dbReference>
<dbReference type="Pfam" id="PF23445">
    <property type="entry name" value="WHD_SNRNP200"/>
    <property type="match status" value="1"/>
</dbReference>
<gene>
    <name evidence="11" type="ORF">LACBIDRAFT_316378</name>
</gene>
<dbReference type="InterPro" id="IPR004179">
    <property type="entry name" value="Sec63-dom"/>
</dbReference>
<keyword evidence="5" id="KW-0067">ATP-binding</keyword>
<evidence type="ECO:0000256" key="4">
    <source>
        <dbReference type="ARBA" id="ARBA00022801"/>
    </source>
</evidence>
<evidence type="ECO:0000256" key="6">
    <source>
        <dbReference type="ARBA" id="ARBA00022824"/>
    </source>
</evidence>
<evidence type="ECO:0000256" key="5">
    <source>
        <dbReference type="ARBA" id="ARBA00022806"/>
    </source>
</evidence>
<keyword evidence="12" id="KW-1185">Reference proteome</keyword>
<dbReference type="PANTHER" id="PTHR24075">
    <property type="entry name" value="SEC63 DOMAIN-CONTAINING"/>
    <property type="match status" value="1"/>
</dbReference>
<keyword evidence="7" id="KW-1133">Transmembrane helix</keyword>
<dbReference type="KEGG" id="lbc:LACBIDRAFT_316378"/>
<dbReference type="HOGENOM" id="CLU_000335_0_3_1"/>
<evidence type="ECO:0000256" key="7">
    <source>
        <dbReference type="ARBA" id="ARBA00022989"/>
    </source>
</evidence>
<dbReference type="GO" id="GO:0003724">
    <property type="term" value="F:RNA helicase activity"/>
    <property type="evidence" value="ECO:0007669"/>
    <property type="project" value="TreeGrafter"/>
</dbReference>
<reference evidence="11 12" key="1">
    <citation type="journal article" date="2008" name="Nature">
        <title>The genome of Laccaria bicolor provides insights into mycorrhizal symbiosis.</title>
        <authorList>
            <person name="Martin F."/>
            <person name="Aerts A."/>
            <person name="Ahren D."/>
            <person name="Brun A."/>
            <person name="Danchin E.G.J."/>
            <person name="Duchaussoy F."/>
            <person name="Gibon J."/>
            <person name="Kohler A."/>
            <person name="Lindquist E."/>
            <person name="Pereda V."/>
            <person name="Salamov A."/>
            <person name="Shapiro H.J."/>
            <person name="Wuyts J."/>
            <person name="Blaudez D."/>
            <person name="Buee M."/>
            <person name="Brokstein P."/>
            <person name="Canbaeck B."/>
            <person name="Cohen D."/>
            <person name="Courty P.E."/>
            <person name="Coutinho P.M."/>
            <person name="Delaruelle C."/>
            <person name="Detter J.C."/>
            <person name="Deveau A."/>
            <person name="DiFazio S."/>
            <person name="Duplessis S."/>
            <person name="Fraissinet-Tachet L."/>
            <person name="Lucic E."/>
            <person name="Frey-Klett P."/>
            <person name="Fourrey C."/>
            <person name="Feussner I."/>
            <person name="Gay G."/>
            <person name="Grimwood J."/>
            <person name="Hoegger P.J."/>
            <person name="Jain P."/>
            <person name="Kilaru S."/>
            <person name="Labbe J."/>
            <person name="Lin Y.C."/>
            <person name="Legue V."/>
            <person name="Le Tacon F."/>
            <person name="Marmeisse R."/>
            <person name="Melayah D."/>
            <person name="Montanini B."/>
            <person name="Muratet M."/>
            <person name="Nehls U."/>
            <person name="Niculita-Hirzel H."/>
            <person name="Oudot-Le Secq M.P."/>
            <person name="Peter M."/>
            <person name="Quesneville H."/>
            <person name="Rajashekar B."/>
            <person name="Reich M."/>
            <person name="Rouhier N."/>
            <person name="Schmutz J."/>
            <person name="Yin T."/>
            <person name="Chalot M."/>
            <person name="Henrissat B."/>
            <person name="Kuees U."/>
            <person name="Lucas S."/>
            <person name="Van de Peer Y."/>
            <person name="Podila G.K."/>
            <person name="Polle A."/>
            <person name="Pukkila P.J."/>
            <person name="Richardson P.M."/>
            <person name="Rouze P."/>
            <person name="Sanders I.R."/>
            <person name="Stajich J.E."/>
            <person name="Tunlid A."/>
            <person name="Tuskan G."/>
            <person name="Grigoriev I.V."/>
        </authorList>
    </citation>
    <scope>NUCLEOTIDE SEQUENCE [LARGE SCALE GENOMIC DNA]</scope>
    <source>
        <strain evidence="12">S238N-H82 / ATCC MYA-4686</strain>
    </source>
</reference>
<dbReference type="FunFam" id="2.60.40.150:FF:000133">
    <property type="entry name" value="Pre-mRNA splicing helicase, putative"/>
    <property type="match status" value="1"/>
</dbReference>
<keyword evidence="3" id="KW-0812">Transmembrane</keyword>
<keyword evidence="6" id="KW-0256">Endoplasmic reticulum</keyword>
<dbReference type="STRING" id="486041.B0E0U3"/>
<dbReference type="InterPro" id="IPR036388">
    <property type="entry name" value="WH-like_DNA-bd_sf"/>
</dbReference>
<organism evidence="12">
    <name type="scientific">Laccaria bicolor (strain S238N-H82 / ATCC MYA-4686)</name>
    <name type="common">Bicoloured deceiver</name>
    <name type="synonym">Laccaria laccata var. bicolor</name>
    <dbReference type="NCBI Taxonomy" id="486041"/>
    <lineage>
        <taxon>Eukaryota</taxon>
        <taxon>Fungi</taxon>
        <taxon>Dikarya</taxon>
        <taxon>Basidiomycota</taxon>
        <taxon>Agaricomycotina</taxon>
        <taxon>Agaricomycetes</taxon>
        <taxon>Agaricomycetidae</taxon>
        <taxon>Agaricales</taxon>
        <taxon>Agaricineae</taxon>
        <taxon>Hydnangiaceae</taxon>
        <taxon>Laccaria</taxon>
    </lineage>
</organism>